<evidence type="ECO:0000256" key="4">
    <source>
        <dbReference type="ARBA" id="ARBA00022729"/>
    </source>
</evidence>
<keyword evidence="6" id="KW-0654">Proteoglycan</keyword>
<keyword evidence="11" id="KW-0393">Immunoglobulin domain</keyword>
<feature type="transmembrane region" description="Helical" evidence="17">
    <location>
        <begin position="683"/>
        <end position="707"/>
    </location>
</feature>
<feature type="compositionally biased region" description="Basic residues" evidence="16">
    <location>
        <begin position="418"/>
        <end position="438"/>
    </location>
</feature>
<dbReference type="AlphaFoldDB" id="A0A2A3EMX8"/>
<dbReference type="Pfam" id="PF07679">
    <property type="entry name" value="I-set"/>
    <property type="match status" value="1"/>
</dbReference>
<organism evidence="20 21">
    <name type="scientific">Apis cerana cerana</name>
    <name type="common">Oriental honeybee</name>
    <dbReference type="NCBI Taxonomy" id="94128"/>
    <lineage>
        <taxon>Eukaryota</taxon>
        <taxon>Metazoa</taxon>
        <taxon>Ecdysozoa</taxon>
        <taxon>Arthropoda</taxon>
        <taxon>Hexapoda</taxon>
        <taxon>Insecta</taxon>
        <taxon>Pterygota</taxon>
        <taxon>Neoptera</taxon>
        <taxon>Endopterygota</taxon>
        <taxon>Hymenoptera</taxon>
        <taxon>Apocrita</taxon>
        <taxon>Aculeata</taxon>
        <taxon>Apoidea</taxon>
        <taxon>Anthophila</taxon>
        <taxon>Apidae</taxon>
        <taxon>Apis</taxon>
    </lineage>
</organism>
<keyword evidence="5" id="KW-0677">Repeat</keyword>
<dbReference type="InterPro" id="IPR013783">
    <property type="entry name" value="Ig-like_fold"/>
</dbReference>
<dbReference type="InterPro" id="IPR003598">
    <property type="entry name" value="Ig_sub2"/>
</dbReference>
<accession>A0A2A3EMX8</accession>
<evidence type="ECO:0000256" key="10">
    <source>
        <dbReference type="ARBA" id="ARBA00023180"/>
    </source>
</evidence>
<dbReference type="InterPro" id="IPR029063">
    <property type="entry name" value="SAM-dependent_MTases_sf"/>
</dbReference>
<dbReference type="GO" id="GO:0009653">
    <property type="term" value="P:anatomical structure morphogenesis"/>
    <property type="evidence" value="ECO:0007669"/>
    <property type="project" value="UniProtKB-ARBA"/>
</dbReference>
<dbReference type="InterPro" id="IPR013098">
    <property type="entry name" value="Ig_I-set"/>
</dbReference>
<evidence type="ECO:0000313" key="20">
    <source>
        <dbReference type="EMBL" id="PBC32556.1"/>
    </source>
</evidence>
<evidence type="ECO:0000256" key="16">
    <source>
        <dbReference type="SAM" id="MobiDB-lite"/>
    </source>
</evidence>
<feature type="domain" description="Fibronectin type-III" evidence="19">
    <location>
        <begin position="553"/>
        <end position="648"/>
    </location>
</feature>
<dbReference type="PANTHER" id="PTHR44170:SF33">
    <property type="entry name" value="BROTHER OF IHOG, ISOFORM G-RELATED"/>
    <property type="match status" value="1"/>
</dbReference>
<keyword evidence="8 17" id="KW-0472">Membrane</keyword>
<dbReference type="Gene3D" id="3.40.50.150">
    <property type="entry name" value="Vaccinia Virus protein VP39"/>
    <property type="match status" value="1"/>
</dbReference>
<dbReference type="PROSITE" id="PS50853">
    <property type="entry name" value="FN3"/>
    <property type="match status" value="2"/>
</dbReference>
<dbReference type="Pfam" id="PF13895">
    <property type="entry name" value="Ig_2"/>
    <property type="match status" value="1"/>
</dbReference>
<evidence type="ECO:0000256" key="9">
    <source>
        <dbReference type="ARBA" id="ARBA00023157"/>
    </source>
</evidence>
<dbReference type="InterPro" id="IPR007110">
    <property type="entry name" value="Ig-like_dom"/>
</dbReference>
<keyword evidence="7 17" id="KW-1133">Transmembrane helix</keyword>
<dbReference type="STRING" id="94128.A0A2A3EMX8"/>
<dbReference type="CDD" id="cd00063">
    <property type="entry name" value="FN3"/>
    <property type="match status" value="2"/>
</dbReference>
<feature type="domain" description="Ig-like" evidence="18">
    <location>
        <begin position="313"/>
        <end position="399"/>
    </location>
</feature>
<dbReference type="Pfam" id="PF00041">
    <property type="entry name" value="fn3"/>
    <property type="match status" value="2"/>
</dbReference>
<feature type="domain" description="Ig-like" evidence="18">
    <location>
        <begin position="118"/>
        <end position="214"/>
    </location>
</feature>
<dbReference type="Pfam" id="PF13927">
    <property type="entry name" value="Ig_3"/>
    <property type="match status" value="1"/>
</dbReference>
<keyword evidence="10" id="KW-0325">Glycoprotein</keyword>
<dbReference type="Proteomes" id="UP000242457">
    <property type="component" value="Unassembled WGS sequence"/>
</dbReference>
<dbReference type="SUPFAM" id="SSF49265">
    <property type="entry name" value="Fibronectin type III"/>
    <property type="match status" value="1"/>
</dbReference>
<name>A0A2A3EMX8_APICC</name>
<evidence type="ECO:0000259" key="18">
    <source>
        <dbReference type="PROSITE" id="PS50835"/>
    </source>
</evidence>
<evidence type="ECO:0000256" key="5">
    <source>
        <dbReference type="ARBA" id="ARBA00022737"/>
    </source>
</evidence>
<evidence type="ECO:0000256" key="6">
    <source>
        <dbReference type="ARBA" id="ARBA00022974"/>
    </source>
</evidence>
<dbReference type="InterPro" id="IPR003961">
    <property type="entry name" value="FN3_dom"/>
</dbReference>
<keyword evidence="2" id="KW-0358">Heparin-binding</keyword>
<gene>
    <name evidence="20" type="ORF">APICC_09723</name>
</gene>
<proteinExistence type="inferred from homology"/>
<comment type="subcellular location">
    <subcellularLocation>
        <location evidence="1">Membrane</location>
        <topology evidence="1">Single-pass type I membrane protein</topology>
    </subcellularLocation>
</comment>
<dbReference type="InterPro" id="IPR003599">
    <property type="entry name" value="Ig_sub"/>
</dbReference>
<dbReference type="GO" id="GO:0098609">
    <property type="term" value="P:cell-cell adhesion"/>
    <property type="evidence" value="ECO:0007669"/>
    <property type="project" value="TreeGrafter"/>
</dbReference>
<protein>
    <recommendedName>
        <fullName evidence="15">Interference hedgehog</fullName>
    </recommendedName>
</protein>
<dbReference type="SMART" id="SM00060">
    <property type="entry name" value="FN3"/>
    <property type="match status" value="2"/>
</dbReference>
<dbReference type="SMART" id="SM00408">
    <property type="entry name" value="IGc2"/>
    <property type="match status" value="4"/>
</dbReference>
<feature type="region of interest" description="Disordered" evidence="16">
    <location>
        <begin position="415"/>
        <end position="439"/>
    </location>
</feature>
<keyword evidence="3 17" id="KW-0812">Transmembrane</keyword>
<dbReference type="PROSITE" id="PS50835">
    <property type="entry name" value="IG_LIKE"/>
    <property type="match status" value="3"/>
</dbReference>
<evidence type="ECO:0000256" key="3">
    <source>
        <dbReference type="ARBA" id="ARBA00022692"/>
    </source>
</evidence>
<dbReference type="SMART" id="SM00409">
    <property type="entry name" value="IG"/>
    <property type="match status" value="4"/>
</dbReference>
<dbReference type="SUPFAM" id="SSF48726">
    <property type="entry name" value="Immunoglobulin"/>
    <property type="match status" value="3"/>
</dbReference>
<evidence type="ECO:0000256" key="12">
    <source>
        <dbReference type="ARBA" id="ARBA00037573"/>
    </source>
</evidence>
<evidence type="ECO:0000256" key="13">
    <source>
        <dbReference type="ARBA" id="ARBA00038144"/>
    </source>
</evidence>
<keyword evidence="9" id="KW-1015">Disulfide bond</keyword>
<evidence type="ECO:0000256" key="2">
    <source>
        <dbReference type="ARBA" id="ARBA00022674"/>
    </source>
</evidence>
<dbReference type="FunFam" id="2.60.40.10:FF:000032">
    <property type="entry name" value="palladin isoform X1"/>
    <property type="match status" value="1"/>
</dbReference>
<evidence type="ECO:0000256" key="14">
    <source>
        <dbReference type="ARBA" id="ARBA00038530"/>
    </source>
</evidence>
<keyword evidence="4" id="KW-0732">Signal</keyword>
<evidence type="ECO:0000256" key="17">
    <source>
        <dbReference type="SAM" id="Phobius"/>
    </source>
</evidence>
<comment type="function">
    <text evidence="12">Mediates response to the active Hedgehog (Hh) protein signal in embryos, functioning upstream or at the level of patched (ptc).</text>
</comment>
<feature type="domain" description="Ig-like" evidence="18">
    <location>
        <begin position="225"/>
        <end position="302"/>
    </location>
</feature>
<sequence length="1103" mass="124052">MCQDAICALSMWHCYDFILCLNQSWQRQELGMSFTRHPQPLDAPIGDDVNFECNLNLGAERFSWRHRPLSSDKWLPVFHTISNGGKTSRHVVKFDNESKAGDYRCIAFYGSSGLASDPARLTLATLHKFSDKNDVIINVPAGNIVPITCPIPYSAPEAIVQFYKNNNLIQNVNIIGSKTMIIENAKISDSGSYHCTASNYITTQIYSSNYKTILNVHKNISFLAPYFVKQPQTEYKVLRGKNITLECFGAGYPVPSVTWSRLGSPLPSNSIKNLIGLMIINVQPSDRGEYDCMWSSNNAHIKSVIILKVMEAPKVIKPPKASTFSEGGELELSCAVTGEPQPKVEWLINGESLTPSDNVEIKGSTLLISEVEKKHAGIVQCVASNEYGSHSGCNLLRVNPKQHIGTTEIRQDYGISNSKHKHTRGGGRRRSKEGKHKGTAVLVPPNQPNVTRLSDVSVMVRWSVPENTGLPIQFFKVQYRELGQKMNGKQAKWMTANSEIPNNVRAFEVTDLQPDHTYRFRIAAVYSNNDNKLSPNSVRFHLNKDGGIESNKMPIPLLTNTEALGPHEVLLIWQNSDKSANIDGFYVYHRASTTAGDYIKTTVEGKDSFNITISHLQPDTTYEFKVQSFSVDAASEFSQILRQKTKKSLNMNEHNDYNNRNDHNSNLTLDSRVRPADDKNVNMYAIIGGVLGGSTLLGSLTAVAVIYKRTKYKQSRESSQSEGKPITNGRIMNGGVTDSKINITSNPLAGLDTSEDIIQPKVGIYPTYQFTYCMDMNVSMSVQNAIEIFTTIMRSLNTVDKQAFLSFIADNWKPQDIKIQDSVSNGNCYKECSLQEKKLNEIKKIIIDIKNRIPFDGILPSEHIVPPIIGENSDCDNKSTKHIDAFLYDDEEVDELIEKGELNNLYCSDCGSTNVKQYNIISHSMSVSDMLYIFHDILPCLKEKILLDIGSRLGAVLYGAHIFTSAKKIIGVEMNKELCSLQCDIVNKYNMNDRIEIVNKRIEMCPDIIQKSDIIIMNNPFEFYVSELEHIKIWKFLKANIQSGTILITKPSIEITFKHLKTGIILDKWVKSYKSKKYKKESQIFIKSTENPDITFYENKKIK</sequence>
<dbReference type="PANTHER" id="PTHR44170">
    <property type="entry name" value="PROTEIN SIDEKICK"/>
    <property type="match status" value="1"/>
</dbReference>
<evidence type="ECO:0000259" key="19">
    <source>
        <dbReference type="PROSITE" id="PS50853"/>
    </source>
</evidence>
<keyword evidence="21" id="KW-1185">Reference proteome</keyword>
<feature type="domain" description="Fibronectin type-III" evidence="19">
    <location>
        <begin position="444"/>
        <end position="545"/>
    </location>
</feature>
<evidence type="ECO:0000313" key="21">
    <source>
        <dbReference type="Proteomes" id="UP000242457"/>
    </source>
</evidence>
<comment type="similarity">
    <text evidence="13">Belongs to the immunoglobulin superfamily. IHOG family.</text>
</comment>
<evidence type="ECO:0000256" key="1">
    <source>
        <dbReference type="ARBA" id="ARBA00004479"/>
    </source>
</evidence>
<evidence type="ECO:0000256" key="7">
    <source>
        <dbReference type="ARBA" id="ARBA00022989"/>
    </source>
</evidence>
<dbReference type="Gene3D" id="2.60.40.10">
    <property type="entry name" value="Immunoglobulins"/>
    <property type="match status" value="5"/>
</dbReference>
<dbReference type="GO" id="GO:0007399">
    <property type="term" value="P:nervous system development"/>
    <property type="evidence" value="ECO:0007669"/>
    <property type="project" value="TreeGrafter"/>
</dbReference>
<evidence type="ECO:0000256" key="11">
    <source>
        <dbReference type="ARBA" id="ARBA00023319"/>
    </source>
</evidence>
<dbReference type="InterPro" id="IPR036179">
    <property type="entry name" value="Ig-like_dom_sf"/>
</dbReference>
<dbReference type="EMBL" id="KZ288215">
    <property type="protein sequence ID" value="PBC32556.1"/>
    <property type="molecule type" value="Genomic_DNA"/>
</dbReference>
<dbReference type="InterPro" id="IPR036116">
    <property type="entry name" value="FN3_sf"/>
</dbReference>
<dbReference type="SUPFAM" id="SSF53335">
    <property type="entry name" value="S-adenosyl-L-methionine-dependent methyltransferases"/>
    <property type="match status" value="1"/>
</dbReference>
<reference evidence="20 21" key="1">
    <citation type="submission" date="2014-07" db="EMBL/GenBank/DDBJ databases">
        <title>Genomic and transcriptomic analysis on Apis cerana provide comprehensive insights into honey bee biology.</title>
        <authorList>
            <person name="Diao Q."/>
            <person name="Sun L."/>
            <person name="Zheng H."/>
            <person name="Zheng H."/>
            <person name="Xu S."/>
            <person name="Wang S."/>
            <person name="Zeng Z."/>
            <person name="Hu F."/>
            <person name="Su S."/>
            <person name="Wu J."/>
        </authorList>
    </citation>
    <scope>NUCLEOTIDE SEQUENCE [LARGE SCALE GENOMIC DNA]</scope>
    <source>
        <tissue evidence="20">Pupae without intestine</tissue>
    </source>
</reference>
<dbReference type="OrthoDB" id="9998697at2759"/>
<dbReference type="CDD" id="cd00096">
    <property type="entry name" value="Ig"/>
    <property type="match status" value="1"/>
</dbReference>
<evidence type="ECO:0000256" key="8">
    <source>
        <dbReference type="ARBA" id="ARBA00023136"/>
    </source>
</evidence>
<evidence type="ECO:0000256" key="15">
    <source>
        <dbReference type="ARBA" id="ARBA00041099"/>
    </source>
</evidence>
<comment type="subunit">
    <text evidence="14">Homodimer. Heterotetramer; 2 iHog chains bind 2 hh chains when facilitated by heparin, heparin is required to promote high-affinity interactions between hh and iHog.</text>
</comment>
<dbReference type="GO" id="GO:0030154">
    <property type="term" value="P:cell differentiation"/>
    <property type="evidence" value="ECO:0007669"/>
    <property type="project" value="UniProtKB-ARBA"/>
</dbReference>